<proteinExistence type="predicted"/>
<dbReference type="AlphaFoldDB" id="A0A0R8C7D9"/>
<keyword evidence="1" id="KW-0614">Plasmid</keyword>
<reference evidence="1" key="1">
    <citation type="journal article" date="2015" name="J. Antimicrob. Chemother.">
        <title>Lateral dissemination and inter-patient transmission of blaKPC-3: role of a conjugative plasmid in spreading carbapenem resistance.</title>
        <authorList>
            <person name="Tijet N."/>
            <person name="Muller M.P."/>
            <person name="Matukas L.M."/>
            <person name="Khan A."/>
            <person name="Patel S.N."/>
            <person name="Melano R.G."/>
        </authorList>
    </citation>
    <scope>NUCLEOTIDE SEQUENCE</scope>
    <source>
        <strain evidence="1">GN1006</strain>
        <plasmid evidence="1">pKPC-SMH</plasmid>
    </source>
</reference>
<accession>A0A0R8C7D9</accession>
<geneLocation type="plasmid" evidence="1">
    <name>pKPC-SMH</name>
</geneLocation>
<name>A0A0R8C7D9_KLEPN</name>
<sequence length="43" mass="4937">MLLYLFVFCKRCVKKAIEVDRNTINRAVSCRVVYGPFGSARVL</sequence>
<dbReference type="EMBL" id="KT148595">
    <property type="protein sequence ID" value="AKT73004.1"/>
    <property type="molecule type" value="Genomic_DNA"/>
</dbReference>
<organism evidence="1">
    <name type="scientific">Klebsiella pneumoniae subsp. pneumoniae</name>
    <dbReference type="NCBI Taxonomy" id="72407"/>
    <lineage>
        <taxon>Bacteria</taxon>
        <taxon>Pseudomonadati</taxon>
        <taxon>Pseudomonadota</taxon>
        <taxon>Gammaproteobacteria</taxon>
        <taxon>Enterobacterales</taxon>
        <taxon>Enterobacteriaceae</taxon>
        <taxon>Klebsiella/Raoultella group</taxon>
        <taxon>Klebsiella</taxon>
        <taxon>Klebsiella pneumoniae complex</taxon>
    </lineage>
</organism>
<evidence type="ECO:0000313" key="1">
    <source>
        <dbReference type="EMBL" id="AKT73004.1"/>
    </source>
</evidence>
<protein>
    <submittedName>
        <fullName evidence="1">Uncharacterized protein</fullName>
    </submittedName>
</protein>